<sequence length="274" mass="30710">MTRERFACSLYAKRGGDDGKWANLGRRACEPSVAHEGAMCPLFRDDATRRVRVQRSLLCSPTWRAPGWCDVKETPFHLVLERLKPALEYHRDDAKKVMIDKDALCAEKGKPFADVRFVLMDLCSNDERRLELDALAKARGGAPGNKLADVVLQLTPVEFSRAWRSTRARIGTKRDVTPAHEMPFEALADQYDDALVQANAVVGVEHYRQRKERLKAARQSKPFVKDDHTSPSHRLISVDDAVALGDFTAVASVKTNRAVGARSRRHQPPLTAAR</sequence>
<dbReference type="AlphaFoldDB" id="A4S9X8"/>
<proteinExistence type="predicted"/>
<organism evidence="1 2">
    <name type="scientific">Ostreococcus lucimarinus (strain CCE9901)</name>
    <dbReference type="NCBI Taxonomy" id="436017"/>
    <lineage>
        <taxon>Eukaryota</taxon>
        <taxon>Viridiplantae</taxon>
        <taxon>Chlorophyta</taxon>
        <taxon>Mamiellophyceae</taxon>
        <taxon>Mamiellales</taxon>
        <taxon>Bathycoccaceae</taxon>
        <taxon>Ostreococcus</taxon>
    </lineage>
</organism>
<keyword evidence="2" id="KW-1185">Reference proteome</keyword>
<name>A4S9X8_OSTLU</name>
<reference evidence="1 2" key="1">
    <citation type="journal article" date="2007" name="Proc. Natl. Acad. Sci. U.S.A.">
        <title>The tiny eukaryote Ostreococcus provides genomic insights into the paradox of plankton speciation.</title>
        <authorList>
            <person name="Palenik B."/>
            <person name="Grimwood J."/>
            <person name="Aerts A."/>
            <person name="Rouze P."/>
            <person name="Salamov A."/>
            <person name="Putnam N."/>
            <person name="Dupont C."/>
            <person name="Jorgensen R."/>
            <person name="Derelle E."/>
            <person name="Rombauts S."/>
            <person name="Zhou K."/>
            <person name="Otillar R."/>
            <person name="Merchant S.S."/>
            <person name="Podell S."/>
            <person name="Gaasterland T."/>
            <person name="Napoli C."/>
            <person name="Gendler K."/>
            <person name="Manuell A."/>
            <person name="Tai V."/>
            <person name="Vallon O."/>
            <person name="Piganeau G."/>
            <person name="Jancek S."/>
            <person name="Heijde M."/>
            <person name="Jabbari K."/>
            <person name="Bowler C."/>
            <person name="Lohr M."/>
            <person name="Robbens S."/>
            <person name="Werner G."/>
            <person name="Dubchak I."/>
            <person name="Pazour G.J."/>
            <person name="Ren Q."/>
            <person name="Paulsen I."/>
            <person name="Delwiche C."/>
            <person name="Schmutz J."/>
            <person name="Rokhsar D."/>
            <person name="Van de Peer Y."/>
            <person name="Moreau H."/>
            <person name="Grigoriev I.V."/>
        </authorList>
    </citation>
    <scope>NUCLEOTIDE SEQUENCE [LARGE SCALE GENOMIC DNA]</scope>
    <source>
        <strain evidence="1 2">CCE9901</strain>
    </source>
</reference>
<evidence type="ECO:0000313" key="2">
    <source>
        <dbReference type="Proteomes" id="UP000001568"/>
    </source>
</evidence>
<dbReference type="Gramene" id="ABP00566">
    <property type="protein sequence ID" value="ABP00566"/>
    <property type="gene ID" value="OSTLU_28351"/>
</dbReference>
<gene>
    <name evidence="1" type="ORF">OSTLU_28351</name>
</gene>
<accession>A4S9X8</accession>
<dbReference type="GeneID" id="5006306"/>
<dbReference type="Proteomes" id="UP000001568">
    <property type="component" value="Chromosome 17"/>
</dbReference>
<protein>
    <submittedName>
        <fullName evidence="1">Uncharacterized protein</fullName>
    </submittedName>
</protein>
<dbReference type="HOGENOM" id="CLU_1017036_0_0_1"/>
<evidence type="ECO:0000313" key="1">
    <source>
        <dbReference type="EMBL" id="ABP00566.1"/>
    </source>
</evidence>
<dbReference type="KEGG" id="olu:OSTLU_28351"/>
<dbReference type="RefSeq" id="XP_001422249.1">
    <property type="nucleotide sequence ID" value="XM_001422212.1"/>
</dbReference>
<dbReference type="EMBL" id="CP000597">
    <property type="protein sequence ID" value="ABP00566.1"/>
    <property type="molecule type" value="Genomic_DNA"/>
</dbReference>